<organism evidence="1 2">
    <name type="scientific">Argiope bruennichi</name>
    <name type="common">Wasp spider</name>
    <name type="synonym">Aranea bruennichi</name>
    <dbReference type="NCBI Taxonomy" id="94029"/>
    <lineage>
        <taxon>Eukaryota</taxon>
        <taxon>Metazoa</taxon>
        <taxon>Ecdysozoa</taxon>
        <taxon>Arthropoda</taxon>
        <taxon>Chelicerata</taxon>
        <taxon>Arachnida</taxon>
        <taxon>Araneae</taxon>
        <taxon>Araneomorphae</taxon>
        <taxon>Entelegynae</taxon>
        <taxon>Araneoidea</taxon>
        <taxon>Araneidae</taxon>
        <taxon>Argiope</taxon>
    </lineage>
</organism>
<reference evidence="1" key="2">
    <citation type="submission" date="2020-06" db="EMBL/GenBank/DDBJ databases">
        <authorList>
            <person name="Sheffer M."/>
        </authorList>
    </citation>
    <scope>NUCLEOTIDE SEQUENCE</scope>
</reference>
<gene>
    <name evidence="1" type="ORF">HNY73_005467</name>
</gene>
<dbReference type="Proteomes" id="UP000807504">
    <property type="component" value="Unassembled WGS sequence"/>
</dbReference>
<dbReference type="AlphaFoldDB" id="A0A8T0FJP6"/>
<proteinExistence type="predicted"/>
<protein>
    <submittedName>
        <fullName evidence="1">Uncharacterized protein</fullName>
    </submittedName>
</protein>
<accession>A0A8T0FJP6</accession>
<reference evidence="1" key="1">
    <citation type="journal article" date="2020" name="bioRxiv">
        <title>Chromosome-level reference genome of the European wasp spider Argiope bruennichi: a resource for studies on range expansion and evolutionary adaptation.</title>
        <authorList>
            <person name="Sheffer M.M."/>
            <person name="Hoppe A."/>
            <person name="Krehenwinkel H."/>
            <person name="Uhl G."/>
            <person name="Kuss A.W."/>
            <person name="Jensen L."/>
            <person name="Jensen C."/>
            <person name="Gillespie R.G."/>
            <person name="Hoff K.J."/>
            <person name="Prost S."/>
        </authorList>
    </citation>
    <scope>NUCLEOTIDE SEQUENCE</scope>
</reference>
<sequence>MPHITRRTRTLSSTSCSSVLSILSKSCFSRVRTAANGRFLSNRVRSYFKRDLTLVHSWSQMQFLDLVQGEHGGLQYDSGWPSNQDVNYVRLARDLKTQFFNTLTGDKQQQAAAEGTKRRDRITALFIKLMTRLFRQRPFQRLLCGSNATCLANLNTPNY</sequence>
<name>A0A8T0FJP6_ARGBR</name>
<keyword evidence="2" id="KW-1185">Reference proteome</keyword>
<evidence type="ECO:0000313" key="2">
    <source>
        <dbReference type="Proteomes" id="UP000807504"/>
    </source>
</evidence>
<comment type="caution">
    <text evidence="1">The sequence shown here is derived from an EMBL/GenBank/DDBJ whole genome shotgun (WGS) entry which is preliminary data.</text>
</comment>
<dbReference type="EMBL" id="JABXBU010000011">
    <property type="protein sequence ID" value="KAF8790448.1"/>
    <property type="molecule type" value="Genomic_DNA"/>
</dbReference>
<evidence type="ECO:0000313" key="1">
    <source>
        <dbReference type="EMBL" id="KAF8790448.1"/>
    </source>
</evidence>